<dbReference type="EMBL" id="GISG01161420">
    <property type="protein sequence ID" value="MBA4649656.1"/>
    <property type="molecule type" value="Transcribed_RNA"/>
</dbReference>
<name>A0A7C8ZRY6_OPUST</name>
<accession>A0A7C8ZRY6</accession>
<sequence length="100" mass="11728">MRMFILIKFGFNFNVNYMLGLKPSSVHSCSQIDITFLIQMDMTFPFNYFLEKFTFKLSYTKLGSTTPHLHLLKLPHELSSISKSVNLFIYHIKILFNPSN</sequence>
<organism evidence="1">
    <name type="scientific">Opuntia streptacantha</name>
    <name type="common">Prickly pear cactus</name>
    <name type="synonym">Opuntia cardona</name>
    <dbReference type="NCBI Taxonomy" id="393608"/>
    <lineage>
        <taxon>Eukaryota</taxon>
        <taxon>Viridiplantae</taxon>
        <taxon>Streptophyta</taxon>
        <taxon>Embryophyta</taxon>
        <taxon>Tracheophyta</taxon>
        <taxon>Spermatophyta</taxon>
        <taxon>Magnoliopsida</taxon>
        <taxon>eudicotyledons</taxon>
        <taxon>Gunneridae</taxon>
        <taxon>Pentapetalae</taxon>
        <taxon>Caryophyllales</taxon>
        <taxon>Cactineae</taxon>
        <taxon>Cactaceae</taxon>
        <taxon>Opuntioideae</taxon>
        <taxon>Opuntia</taxon>
    </lineage>
</organism>
<proteinExistence type="predicted"/>
<reference evidence="1" key="2">
    <citation type="submission" date="2020-07" db="EMBL/GenBank/DDBJ databases">
        <authorList>
            <person name="Vera ALvarez R."/>
            <person name="Arias-Moreno D.M."/>
            <person name="Jimenez-Jacinto V."/>
            <person name="Jimenez-Bremont J.F."/>
            <person name="Swaminathan K."/>
            <person name="Moose S.P."/>
            <person name="Guerrero-Gonzalez M.L."/>
            <person name="Marino-Ramirez L."/>
            <person name="Landsman D."/>
            <person name="Rodriguez-Kessler M."/>
            <person name="Delgado-Sanchez P."/>
        </authorList>
    </citation>
    <scope>NUCLEOTIDE SEQUENCE</scope>
    <source>
        <tissue evidence="1">Cladode</tissue>
    </source>
</reference>
<protein>
    <submittedName>
        <fullName evidence="1">Uncharacterized protein</fullName>
    </submittedName>
</protein>
<dbReference type="AlphaFoldDB" id="A0A7C8ZRY6"/>
<evidence type="ECO:0000313" key="1">
    <source>
        <dbReference type="EMBL" id="MBA4649656.1"/>
    </source>
</evidence>
<reference evidence="1" key="1">
    <citation type="journal article" date="2013" name="J. Plant Res.">
        <title>Effect of fungi and light on seed germination of three Opuntia species from semiarid lands of central Mexico.</title>
        <authorList>
            <person name="Delgado-Sanchez P."/>
            <person name="Jimenez-Bremont J.F."/>
            <person name="Guerrero-Gonzalez Mde L."/>
            <person name="Flores J."/>
        </authorList>
    </citation>
    <scope>NUCLEOTIDE SEQUENCE</scope>
    <source>
        <tissue evidence="1">Cladode</tissue>
    </source>
</reference>